<dbReference type="eggNOG" id="COG4974">
    <property type="taxonomic scope" value="Bacteria"/>
</dbReference>
<keyword evidence="4" id="KW-0614">Plasmid</keyword>
<dbReference type="KEGG" id="apn:Asphe3_40940"/>
<geneLocation type="plasmid" evidence="4 5">
    <name>pASPHE301</name>
</geneLocation>
<dbReference type="GO" id="GO:0006310">
    <property type="term" value="P:DNA recombination"/>
    <property type="evidence" value="ECO:0007669"/>
    <property type="project" value="UniProtKB-KW"/>
</dbReference>
<accession>F0MCA9</accession>
<proteinExistence type="predicted"/>
<dbReference type="Gene3D" id="1.10.443.10">
    <property type="entry name" value="Intergrase catalytic core"/>
    <property type="match status" value="1"/>
</dbReference>
<dbReference type="InterPro" id="IPR011010">
    <property type="entry name" value="DNA_brk_join_enz"/>
</dbReference>
<reference evidence="5" key="1">
    <citation type="journal article" date="2011" name="Stand. Genomic Sci.">
        <title>Complete genome sequence of Arthrobacter phenanthrenivorans type strain (Sphe3).</title>
        <authorList>
            <person name="Kallimanis A."/>
            <person name="Labutti K.M."/>
            <person name="Lapidus A."/>
            <person name="Clum A."/>
            <person name="Lykidis A."/>
            <person name="Mavromatis K."/>
            <person name="Pagani I."/>
            <person name="Liolios K."/>
            <person name="Ivanova N."/>
            <person name="Goodwin L."/>
            <person name="Pitluck S."/>
            <person name="Chen A."/>
            <person name="Palaniappan K."/>
            <person name="Markowitz V."/>
            <person name="Bristow J."/>
            <person name="Velentzas A.D."/>
            <person name="Perisynakis A."/>
            <person name="Ouzounis C.C."/>
            <person name="Kyrpides N.C."/>
            <person name="Koukkou A.I."/>
            <person name="Drainas C."/>
        </authorList>
    </citation>
    <scope>NUCLEOTIDE SEQUENCE [LARGE SCALE GENOMIC DNA]</scope>
    <source>
        <strain evidence="5">DSM 18606 / JCM 16027 / LMG 23796 / Sphe3</strain>
        <plasmid evidence="5">Plasmid pASPHE301</plasmid>
    </source>
</reference>
<feature type="transmembrane region" description="Helical" evidence="2">
    <location>
        <begin position="21"/>
        <end position="42"/>
    </location>
</feature>
<dbReference type="Pfam" id="PF00589">
    <property type="entry name" value="Phage_integrase"/>
    <property type="match status" value="1"/>
</dbReference>
<evidence type="ECO:0000259" key="3">
    <source>
        <dbReference type="PROSITE" id="PS51898"/>
    </source>
</evidence>
<protein>
    <submittedName>
        <fullName evidence="4">Site-specific recombinase XerD</fullName>
    </submittedName>
</protein>
<keyword evidence="1" id="KW-0233">DNA recombination</keyword>
<dbReference type="InterPro" id="IPR050090">
    <property type="entry name" value="Tyrosine_recombinase_XerCD"/>
</dbReference>
<dbReference type="InterPro" id="IPR002104">
    <property type="entry name" value="Integrase_catalytic"/>
</dbReference>
<dbReference type="AlphaFoldDB" id="F0MCA9"/>
<gene>
    <name evidence="4" type="ordered locus">Asphe3_40940</name>
</gene>
<dbReference type="SUPFAM" id="SSF56349">
    <property type="entry name" value="DNA breaking-rejoining enzymes"/>
    <property type="match status" value="1"/>
</dbReference>
<evidence type="ECO:0000256" key="2">
    <source>
        <dbReference type="SAM" id="Phobius"/>
    </source>
</evidence>
<dbReference type="HOGENOM" id="CLU_064033_0_0_11"/>
<dbReference type="CDD" id="cd00397">
    <property type="entry name" value="DNA_BRE_C"/>
    <property type="match status" value="1"/>
</dbReference>
<dbReference type="InterPro" id="IPR013762">
    <property type="entry name" value="Integrase-like_cat_sf"/>
</dbReference>
<organism evidence="4 5">
    <name type="scientific">Pseudarthrobacter phenanthrenivorans (strain DSM 18606 / JCM 16027 / LMG 23796 / Sphe3)</name>
    <name type="common">Arthrobacter phenanthrenivorans</name>
    <dbReference type="NCBI Taxonomy" id="930171"/>
    <lineage>
        <taxon>Bacteria</taxon>
        <taxon>Bacillati</taxon>
        <taxon>Actinomycetota</taxon>
        <taxon>Actinomycetes</taxon>
        <taxon>Micrococcales</taxon>
        <taxon>Micrococcaceae</taxon>
        <taxon>Pseudarthrobacter</taxon>
    </lineage>
</organism>
<keyword evidence="2" id="KW-0812">Transmembrane</keyword>
<evidence type="ECO:0000256" key="1">
    <source>
        <dbReference type="ARBA" id="ARBA00023172"/>
    </source>
</evidence>
<dbReference type="GO" id="GO:0003677">
    <property type="term" value="F:DNA binding"/>
    <property type="evidence" value="ECO:0007669"/>
    <property type="project" value="InterPro"/>
</dbReference>
<dbReference type="PANTHER" id="PTHR30349:SF64">
    <property type="entry name" value="PROPHAGE INTEGRASE INTD-RELATED"/>
    <property type="match status" value="1"/>
</dbReference>
<evidence type="ECO:0000313" key="5">
    <source>
        <dbReference type="Proteomes" id="UP000008639"/>
    </source>
</evidence>
<sequence length="417" mass="47217" precursor="true">MSPDVLRCMSTNWRRIRHPGLAVCIFCILTAKLAVGIGGFLGDKFGGLAFLPLPNREPDRDAFLSEVLTGWKRSHLAQNFTLQTTKRRVASVMRLSDFSGKYPWEWGPVDADELFAHLRGVENLALSTVRAYQTDIKLFCEYATNPEYPWNENCGRLFGTTFSQVITEFNKARHVQDADMGPEKRAFTLEELQAFFDLADLEVERIINSGRKGALAAWRDAVAFKTAYGWGLRRDELRHLSLVDFSRNVKAPYFGDYGILRVRFGKPQKGSPKKQRSVLTLLDWAAEAVDDWVRRGLPRYGQPVGDLFPTDRGGLVPEKNLRARMRGFLDELGFPPGLDLHSLRRSYVTHMQTEHGYDTKFISMQVGHEHTSTTTIYTLPSPDYAARELERVLNSTLLASNSRVLTKPTTPSGKTPR</sequence>
<feature type="domain" description="Tyr recombinase" evidence="3">
    <location>
        <begin position="182"/>
        <end position="390"/>
    </location>
</feature>
<dbReference type="GO" id="GO:0015074">
    <property type="term" value="P:DNA integration"/>
    <property type="evidence" value="ECO:0007669"/>
    <property type="project" value="InterPro"/>
</dbReference>
<dbReference type="Proteomes" id="UP000008639">
    <property type="component" value="Plasmid pASPHE301"/>
</dbReference>
<name>F0MCA9_PSEPM</name>
<dbReference type="EMBL" id="CP002380">
    <property type="protein sequence ID" value="ADX75160.1"/>
    <property type="molecule type" value="Genomic_DNA"/>
</dbReference>
<dbReference type="RefSeq" id="WP_013603027.1">
    <property type="nucleotide sequence ID" value="NC_015145.1"/>
</dbReference>
<evidence type="ECO:0000313" key="4">
    <source>
        <dbReference type="EMBL" id="ADX75160.1"/>
    </source>
</evidence>
<keyword evidence="2" id="KW-1133">Transmembrane helix</keyword>
<keyword evidence="2" id="KW-0472">Membrane</keyword>
<dbReference type="PROSITE" id="PS51898">
    <property type="entry name" value="TYR_RECOMBINASE"/>
    <property type="match status" value="1"/>
</dbReference>
<dbReference type="PANTHER" id="PTHR30349">
    <property type="entry name" value="PHAGE INTEGRASE-RELATED"/>
    <property type="match status" value="1"/>
</dbReference>